<organism evidence="2 3">
    <name type="scientific">Anabaena catenula FACHB-362</name>
    <dbReference type="NCBI Taxonomy" id="2692877"/>
    <lineage>
        <taxon>Bacteria</taxon>
        <taxon>Bacillati</taxon>
        <taxon>Cyanobacteriota</taxon>
        <taxon>Cyanophyceae</taxon>
        <taxon>Nostocales</taxon>
        <taxon>Nostocaceae</taxon>
        <taxon>Anabaena</taxon>
    </lineage>
</organism>
<keyword evidence="1" id="KW-0175">Coiled coil</keyword>
<gene>
    <name evidence="2" type="ORF">H6G68_25265</name>
</gene>
<feature type="coiled-coil region" evidence="1">
    <location>
        <begin position="40"/>
        <end position="67"/>
    </location>
</feature>
<accession>A0ABR8JC23</accession>
<name>A0ABR8JC23_9NOST</name>
<dbReference type="EMBL" id="JACJTQ010000071">
    <property type="protein sequence ID" value="MBD2695000.1"/>
    <property type="molecule type" value="Genomic_DNA"/>
</dbReference>
<dbReference type="Proteomes" id="UP000660381">
    <property type="component" value="Unassembled WGS sequence"/>
</dbReference>
<evidence type="ECO:0000256" key="1">
    <source>
        <dbReference type="SAM" id="Coils"/>
    </source>
</evidence>
<reference evidence="2 3" key="1">
    <citation type="journal article" date="2020" name="ISME J.">
        <title>Comparative genomics reveals insights into cyanobacterial evolution and habitat adaptation.</title>
        <authorList>
            <person name="Chen M.Y."/>
            <person name="Teng W.K."/>
            <person name="Zhao L."/>
            <person name="Hu C.X."/>
            <person name="Zhou Y.K."/>
            <person name="Han B.P."/>
            <person name="Song L.R."/>
            <person name="Shu W.S."/>
        </authorList>
    </citation>
    <scope>NUCLEOTIDE SEQUENCE [LARGE SCALE GENOMIC DNA]</scope>
    <source>
        <strain evidence="2 3">FACHB-362</strain>
    </source>
</reference>
<evidence type="ECO:0000313" key="3">
    <source>
        <dbReference type="Proteomes" id="UP000660381"/>
    </source>
</evidence>
<protein>
    <submittedName>
        <fullName evidence="2">Uncharacterized protein</fullName>
    </submittedName>
</protein>
<dbReference type="RefSeq" id="WP_190909110.1">
    <property type="nucleotide sequence ID" value="NZ_JACJTQ010000071.1"/>
</dbReference>
<proteinExistence type="predicted"/>
<comment type="caution">
    <text evidence="2">The sequence shown here is derived from an EMBL/GenBank/DDBJ whole genome shotgun (WGS) entry which is preliminary data.</text>
</comment>
<keyword evidence="3" id="KW-1185">Reference proteome</keyword>
<evidence type="ECO:0000313" key="2">
    <source>
        <dbReference type="EMBL" id="MBD2695000.1"/>
    </source>
</evidence>
<sequence length="160" mass="17842">MLNTSVINFLKPSKNSSMNIKKILLSVTLSLTCLHPSMALAQYDYEIQRLLERREDYKIQAENLQTETVFYMLTNPKASAALLVSGVGIAAILEQNLDPTTKVLLAGMGIVGTNYCLNQQNFQYCAKVATDLTSYAVQINNYNRQINSITQRIGSLQKSN</sequence>